<reference evidence="1" key="2">
    <citation type="journal article" date="2021" name="Genome Biol. Evol.">
        <title>Developing a high-quality reference genome for a parasitic bivalve with doubly uniparental inheritance (Bivalvia: Unionida).</title>
        <authorList>
            <person name="Smith C.H."/>
        </authorList>
    </citation>
    <scope>NUCLEOTIDE SEQUENCE</scope>
    <source>
        <strain evidence="1">CHS0354</strain>
        <tissue evidence="1">Mantle</tissue>
    </source>
</reference>
<organism evidence="1 2">
    <name type="scientific">Potamilus streckersoni</name>
    <dbReference type="NCBI Taxonomy" id="2493646"/>
    <lineage>
        <taxon>Eukaryota</taxon>
        <taxon>Metazoa</taxon>
        <taxon>Spiralia</taxon>
        <taxon>Lophotrochozoa</taxon>
        <taxon>Mollusca</taxon>
        <taxon>Bivalvia</taxon>
        <taxon>Autobranchia</taxon>
        <taxon>Heteroconchia</taxon>
        <taxon>Palaeoheterodonta</taxon>
        <taxon>Unionida</taxon>
        <taxon>Unionoidea</taxon>
        <taxon>Unionidae</taxon>
        <taxon>Ambleminae</taxon>
        <taxon>Lampsilini</taxon>
        <taxon>Potamilus</taxon>
    </lineage>
</organism>
<reference evidence="1" key="3">
    <citation type="submission" date="2023-05" db="EMBL/GenBank/DDBJ databases">
        <authorList>
            <person name="Smith C.H."/>
        </authorList>
    </citation>
    <scope>NUCLEOTIDE SEQUENCE</scope>
    <source>
        <strain evidence="1">CHS0354</strain>
        <tissue evidence="1">Mantle</tissue>
    </source>
</reference>
<gene>
    <name evidence="1" type="ORF">CHS0354_041193</name>
</gene>
<name>A0AAE0SDZ4_9BIVA</name>
<reference evidence="1" key="1">
    <citation type="journal article" date="2021" name="Genome Biol. Evol.">
        <title>A High-Quality Reference Genome for a Parasitic Bivalve with Doubly Uniparental Inheritance (Bivalvia: Unionida).</title>
        <authorList>
            <person name="Smith C.H."/>
        </authorList>
    </citation>
    <scope>NUCLEOTIDE SEQUENCE</scope>
    <source>
        <strain evidence="1">CHS0354</strain>
    </source>
</reference>
<sequence length="571" mass="64022">MMTDSMDDPDIEQSPDFRQALKLVLKQEIHFLLKRLSETGEESLVITASLGDGEVTQLGSGKGNEYFQFKKLEELKKDFLSFCRDPDIAAFQKKEKEEIVQQDKHDVMETSISTELPLEMGVMDDTVIKVELNPDCIELERVQISSLVPTDQTVTMETVDEASTDQALNYAAASLNSVTVSKEGTIKQPEEDQQQAEPFSLLNSFSLQQLEQKKDMTHQGHRSDETHVDAGIHVAMETWNEPSQGKKSMIQNLVTSHTKSDMTFVHSLQIKQEEEFMCETEGISNKIVLDFSDMDILPSGSRLDKCGGPQQFSQDKTIPELDHTFVTGSFQSGKILDTQIIPESQETVTGKSSKGQTVDKDQTLWSDYIGGSHHLSATAGNNNITGEPFLETTVKGQSWRKRKMGVEKFRSQSSSNNTKRIHNKEEEICVSEMVTERPQPRLELHGQRSTGSLVSKLSEKPANVPFSRGVSFSLNRSPETHANRQLKASLSLTETVSRDLEVTKTQSGKGVKNSLDMIDLTDEAELQESTQLDSLLQMKNPVSIPTAEKIRRYTEKGCHETVNTFIPWHTR</sequence>
<evidence type="ECO:0000313" key="2">
    <source>
        <dbReference type="Proteomes" id="UP001195483"/>
    </source>
</evidence>
<dbReference type="AlphaFoldDB" id="A0AAE0SDZ4"/>
<keyword evidence="2" id="KW-1185">Reference proteome</keyword>
<proteinExistence type="predicted"/>
<dbReference type="Proteomes" id="UP001195483">
    <property type="component" value="Unassembled WGS sequence"/>
</dbReference>
<dbReference type="EMBL" id="JAEAOA010002345">
    <property type="protein sequence ID" value="KAK3590141.1"/>
    <property type="molecule type" value="Genomic_DNA"/>
</dbReference>
<accession>A0AAE0SDZ4</accession>
<evidence type="ECO:0000313" key="1">
    <source>
        <dbReference type="EMBL" id="KAK3590141.1"/>
    </source>
</evidence>
<comment type="caution">
    <text evidence="1">The sequence shown here is derived from an EMBL/GenBank/DDBJ whole genome shotgun (WGS) entry which is preliminary data.</text>
</comment>
<protein>
    <submittedName>
        <fullName evidence="1">Uncharacterized protein</fullName>
    </submittedName>
</protein>